<accession>A0ABW4EAZ8</accession>
<comment type="caution">
    <text evidence="2">The sequence shown here is derived from an EMBL/GenBank/DDBJ whole genome shotgun (WGS) entry which is preliminary data.</text>
</comment>
<dbReference type="Proteomes" id="UP001597252">
    <property type="component" value="Unassembled WGS sequence"/>
</dbReference>
<reference evidence="3" key="1">
    <citation type="journal article" date="2019" name="Int. J. Syst. Evol. Microbiol.">
        <title>The Global Catalogue of Microorganisms (GCM) 10K type strain sequencing project: providing services to taxonomists for standard genome sequencing and annotation.</title>
        <authorList>
            <consortium name="The Broad Institute Genomics Platform"/>
            <consortium name="The Broad Institute Genome Sequencing Center for Infectious Disease"/>
            <person name="Wu L."/>
            <person name="Ma J."/>
        </authorList>
    </citation>
    <scope>NUCLEOTIDE SEQUENCE [LARGE SCALE GENOMIC DNA]</scope>
    <source>
        <strain evidence="3">CCM 8903</strain>
    </source>
</reference>
<keyword evidence="1" id="KW-0732">Signal</keyword>
<evidence type="ECO:0008006" key="4">
    <source>
        <dbReference type="Google" id="ProtNLM"/>
    </source>
</evidence>
<organism evidence="2 3">
    <name type="scientific">Lacticaseibacillus baoqingensis</name>
    <dbReference type="NCBI Taxonomy" id="2486013"/>
    <lineage>
        <taxon>Bacteria</taxon>
        <taxon>Bacillati</taxon>
        <taxon>Bacillota</taxon>
        <taxon>Bacilli</taxon>
        <taxon>Lactobacillales</taxon>
        <taxon>Lactobacillaceae</taxon>
        <taxon>Lacticaseibacillus</taxon>
    </lineage>
</organism>
<feature type="chain" id="PRO_5045968815" description="DUF3221 domain-containing protein" evidence="1">
    <location>
        <begin position="29"/>
        <end position="157"/>
    </location>
</feature>
<keyword evidence="3" id="KW-1185">Reference proteome</keyword>
<gene>
    <name evidence="2" type="ORF">ACFQ5J_11890</name>
</gene>
<sequence length="157" mass="16513">MMDSHHWRIGVIGLAAVGLAACSAPQKAAEPSSRPNAPAVSTIGVTLTGIVLRIAGQAVFFYGSDMAKITTPQQLQAYFASGVTINESPYPTASDKIKVAAYVLQPPPQLPAAFVPHTTVQIHVPSAQEAVSRQMQVDLTSVDGIPTTKVQTVCFAQ</sequence>
<name>A0ABW4EAZ8_9LACO</name>
<evidence type="ECO:0000256" key="1">
    <source>
        <dbReference type="SAM" id="SignalP"/>
    </source>
</evidence>
<dbReference type="EMBL" id="JBHTON010000049">
    <property type="protein sequence ID" value="MFD1485929.1"/>
    <property type="molecule type" value="Genomic_DNA"/>
</dbReference>
<evidence type="ECO:0000313" key="2">
    <source>
        <dbReference type="EMBL" id="MFD1485929.1"/>
    </source>
</evidence>
<feature type="signal peptide" evidence="1">
    <location>
        <begin position="1"/>
        <end position="28"/>
    </location>
</feature>
<evidence type="ECO:0000313" key="3">
    <source>
        <dbReference type="Proteomes" id="UP001597252"/>
    </source>
</evidence>
<dbReference type="RefSeq" id="WP_125754116.1">
    <property type="nucleotide sequence ID" value="NZ_JBHTON010000049.1"/>
</dbReference>
<proteinExistence type="predicted"/>
<protein>
    <recommendedName>
        <fullName evidence="4">DUF3221 domain-containing protein</fullName>
    </recommendedName>
</protein>